<sequence length="135" mass="14931">MITGRHPDPTTAEPHQGALTPRRSSIAVCWGTNRRQDLDVGPAHAVRLGDTSGWCGHPVTHLWRQRPTVAAGTCADCSRLIMEAVFPLRDQPAPIPLPWPHDAPSLALMGRVLHGLRRIPTMNSGRHRRPQQPTR</sequence>
<dbReference type="Proteomes" id="UP000282454">
    <property type="component" value="Unassembled WGS sequence"/>
</dbReference>
<protein>
    <submittedName>
        <fullName evidence="1">Uncharacterized protein</fullName>
    </submittedName>
</protein>
<accession>A0A421B1X2</accession>
<gene>
    <name evidence="1" type="ORF">CLV68_4494</name>
</gene>
<dbReference type="EMBL" id="RCDD01000003">
    <property type="protein sequence ID" value="RLK58394.1"/>
    <property type="molecule type" value="Genomic_DNA"/>
</dbReference>
<comment type="caution">
    <text evidence="1">The sequence shown here is derived from an EMBL/GenBank/DDBJ whole genome shotgun (WGS) entry which is preliminary data.</text>
</comment>
<organism evidence="1 2">
    <name type="scientific">Actinokineospora cianjurensis</name>
    <dbReference type="NCBI Taxonomy" id="585224"/>
    <lineage>
        <taxon>Bacteria</taxon>
        <taxon>Bacillati</taxon>
        <taxon>Actinomycetota</taxon>
        <taxon>Actinomycetes</taxon>
        <taxon>Pseudonocardiales</taxon>
        <taxon>Pseudonocardiaceae</taxon>
        <taxon>Actinokineospora</taxon>
    </lineage>
</organism>
<keyword evidence="2" id="KW-1185">Reference proteome</keyword>
<dbReference type="AlphaFoldDB" id="A0A421B1X2"/>
<proteinExistence type="predicted"/>
<evidence type="ECO:0000313" key="2">
    <source>
        <dbReference type="Proteomes" id="UP000282454"/>
    </source>
</evidence>
<name>A0A421B1X2_9PSEU</name>
<evidence type="ECO:0000313" key="1">
    <source>
        <dbReference type="EMBL" id="RLK58394.1"/>
    </source>
</evidence>
<reference evidence="1 2" key="1">
    <citation type="submission" date="2018-10" db="EMBL/GenBank/DDBJ databases">
        <title>Genomic Encyclopedia of Archaeal and Bacterial Type Strains, Phase II (KMG-II): from individual species to whole genera.</title>
        <authorList>
            <person name="Goeker M."/>
        </authorList>
    </citation>
    <scope>NUCLEOTIDE SEQUENCE [LARGE SCALE GENOMIC DNA]</scope>
    <source>
        <strain evidence="1 2">DSM 45657</strain>
    </source>
</reference>